<evidence type="ECO:0000313" key="2">
    <source>
        <dbReference type="Proteomes" id="UP000789759"/>
    </source>
</evidence>
<protein>
    <submittedName>
        <fullName evidence="1">7151_t:CDS:1</fullName>
    </submittedName>
</protein>
<keyword evidence="2" id="KW-1185">Reference proteome</keyword>
<gene>
    <name evidence="1" type="ORF">CPELLU_LOCUS3803</name>
</gene>
<comment type="caution">
    <text evidence="1">The sequence shown here is derived from an EMBL/GenBank/DDBJ whole genome shotgun (WGS) entry which is preliminary data.</text>
</comment>
<sequence>MLGLGASVHKLSHKEVTNIKYKVHGPMEVHLIGNSDLKLDISESISYLVKQNVENDIIEEICKFLLPFQKLLAKEACAVNNRLEKGKDTLSLISLNCYCIFCNRYLLLCKHIFHEHMYSNKLLTSDVWKAFQEMFEENGFEIYESQESFIEYMQTKQQKETENQRIDMTELTKRVHDR</sequence>
<dbReference type="AlphaFoldDB" id="A0A9N9AF21"/>
<reference evidence="1" key="1">
    <citation type="submission" date="2021-06" db="EMBL/GenBank/DDBJ databases">
        <authorList>
            <person name="Kallberg Y."/>
            <person name="Tangrot J."/>
            <person name="Rosling A."/>
        </authorList>
    </citation>
    <scope>NUCLEOTIDE SEQUENCE</scope>
    <source>
        <strain evidence="1">FL966</strain>
    </source>
</reference>
<dbReference type="EMBL" id="CAJVQA010001892">
    <property type="protein sequence ID" value="CAG8530127.1"/>
    <property type="molecule type" value="Genomic_DNA"/>
</dbReference>
<proteinExistence type="predicted"/>
<organism evidence="1 2">
    <name type="scientific">Cetraspora pellucida</name>
    <dbReference type="NCBI Taxonomy" id="1433469"/>
    <lineage>
        <taxon>Eukaryota</taxon>
        <taxon>Fungi</taxon>
        <taxon>Fungi incertae sedis</taxon>
        <taxon>Mucoromycota</taxon>
        <taxon>Glomeromycotina</taxon>
        <taxon>Glomeromycetes</taxon>
        <taxon>Diversisporales</taxon>
        <taxon>Gigasporaceae</taxon>
        <taxon>Cetraspora</taxon>
    </lineage>
</organism>
<name>A0A9N9AF21_9GLOM</name>
<accession>A0A9N9AF21</accession>
<dbReference type="OrthoDB" id="5330842at2759"/>
<evidence type="ECO:0000313" key="1">
    <source>
        <dbReference type="EMBL" id="CAG8530127.1"/>
    </source>
</evidence>
<dbReference type="Proteomes" id="UP000789759">
    <property type="component" value="Unassembled WGS sequence"/>
</dbReference>